<organism evidence="2 3">
    <name type="scientific">Eumeta variegata</name>
    <name type="common">Bagworm moth</name>
    <name type="synonym">Eumeta japonica</name>
    <dbReference type="NCBI Taxonomy" id="151549"/>
    <lineage>
        <taxon>Eukaryota</taxon>
        <taxon>Metazoa</taxon>
        <taxon>Ecdysozoa</taxon>
        <taxon>Arthropoda</taxon>
        <taxon>Hexapoda</taxon>
        <taxon>Insecta</taxon>
        <taxon>Pterygota</taxon>
        <taxon>Neoptera</taxon>
        <taxon>Endopterygota</taxon>
        <taxon>Lepidoptera</taxon>
        <taxon>Glossata</taxon>
        <taxon>Ditrysia</taxon>
        <taxon>Tineoidea</taxon>
        <taxon>Psychidae</taxon>
        <taxon>Oiketicinae</taxon>
        <taxon>Eumeta</taxon>
    </lineage>
</organism>
<dbReference type="Proteomes" id="UP000299102">
    <property type="component" value="Unassembled WGS sequence"/>
</dbReference>
<comment type="caution">
    <text evidence="2">The sequence shown here is derived from an EMBL/GenBank/DDBJ whole genome shotgun (WGS) entry which is preliminary data.</text>
</comment>
<dbReference type="EMBL" id="BGZK01000517">
    <property type="protein sequence ID" value="GBP48112.1"/>
    <property type="molecule type" value="Genomic_DNA"/>
</dbReference>
<evidence type="ECO:0000256" key="1">
    <source>
        <dbReference type="SAM" id="MobiDB-lite"/>
    </source>
</evidence>
<name>A0A4C1WCA6_EUMVA</name>
<feature type="region of interest" description="Disordered" evidence="1">
    <location>
        <begin position="78"/>
        <end position="101"/>
    </location>
</feature>
<protein>
    <submittedName>
        <fullName evidence="2">Uncharacterized protein</fullName>
    </submittedName>
</protein>
<sequence>MPTNAMRANDEFRRARPKTPTVTETQIGPPADVRAPQLNISRVVGGRRAAVGALAAGSCTRILIDIFLSANAVTMRRKSRREGRETYGVSCSSAAARRRRR</sequence>
<dbReference type="AlphaFoldDB" id="A0A4C1WCA6"/>
<evidence type="ECO:0000313" key="2">
    <source>
        <dbReference type="EMBL" id="GBP48112.1"/>
    </source>
</evidence>
<proteinExistence type="predicted"/>
<reference evidence="2 3" key="1">
    <citation type="journal article" date="2019" name="Commun. Biol.">
        <title>The bagworm genome reveals a unique fibroin gene that provides high tensile strength.</title>
        <authorList>
            <person name="Kono N."/>
            <person name="Nakamura H."/>
            <person name="Ohtoshi R."/>
            <person name="Tomita M."/>
            <person name="Numata K."/>
            <person name="Arakawa K."/>
        </authorList>
    </citation>
    <scope>NUCLEOTIDE SEQUENCE [LARGE SCALE GENOMIC DNA]</scope>
</reference>
<evidence type="ECO:0000313" key="3">
    <source>
        <dbReference type="Proteomes" id="UP000299102"/>
    </source>
</evidence>
<feature type="region of interest" description="Disordered" evidence="1">
    <location>
        <begin position="1"/>
        <end position="32"/>
    </location>
</feature>
<gene>
    <name evidence="2" type="ORF">EVAR_74617_1</name>
</gene>
<accession>A0A4C1WCA6</accession>
<keyword evidence="3" id="KW-1185">Reference proteome</keyword>